<gene>
    <name evidence="6" type="ORF">MNOR_LOCUS17804</name>
</gene>
<keyword evidence="2" id="KW-0862">Zinc</keyword>
<keyword evidence="1 3" id="KW-0479">Metal-binding</keyword>
<evidence type="ECO:0000313" key="7">
    <source>
        <dbReference type="Proteomes" id="UP001497623"/>
    </source>
</evidence>
<dbReference type="GO" id="GO:0008270">
    <property type="term" value="F:zinc ion binding"/>
    <property type="evidence" value="ECO:0007669"/>
    <property type="project" value="UniProtKB-KW"/>
</dbReference>
<reference evidence="6 7" key="1">
    <citation type="submission" date="2024-05" db="EMBL/GenBank/DDBJ databases">
        <authorList>
            <person name="Wallberg A."/>
        </authorList>
    </citation>
    <scope>NUCLEOTIDE SEQUENCE [LARGE SCALE GENOMIC DNA]</scope>
</reference>
<protein>
    <recommendedName>
        <fullName evidence="5">RING-type domain-containing protein</fullName>
    </recommendedName>
</protein>
<name>A0AAV2QYX0_MEGNR</name>
<dbReference type="PANTHER" id="PTHR47156">
    <property type="entry name" value="PROTEIN CBG20824"/>
    <property type="match status" value="1"/>
</dbReference>
<evidence type="ECO:0000313" key="6">
    <source>
        <dbReference type="EMBL" id="CAL4104571.1"/>
    </source>
</evidence>
<feature type="non-terminal residue" evidence="6">
    <location>
        <position position="355"/>
    </location>
</feature>
<dbReference type="SUPFAM" id="SSF57850">
    <property type="entry name" value="RING/U-box"/>
    <property type="match status" value="1"/>
</dbReference>
<feature type="coiled-coil region" evidence="4">
    <location>
        <begin position="188"/>
        <end position="222"/>
    </location>
</feature>
<proteinExistence type="predicted"/>
<evidence type="ECO:0000256" key="3">
    <source>
        <dbReference type="PROSITE-ProRule" id="PRU00175"/>
    </source>
</evidence>
<dbReference type="EMBL" id="CAXKWB010012423">
    <property type="protein sequence ID" value="CAL4104571.1"/>
    <property type="molecule type" value="Genomic_DNA"/>
</dbReference>
<keyword evidence="1 3" id="KW-0863">Zinc-finger</keyword>
<dbReference type="PROSITE" id="PS50089">
    <property type="entry name" value="ZF_RING_2"/>
    <property type="match status" value="1"/>
</dbReference>
<organism evidence="6 7">
    <name type="scientific">Meganyctiphanes norvegica</name>
    <name type="common">Northern krill</name>
    <name type="synonym">Thysanopoda norvegica</name>
    <dbReference type="NCBI Taxonomy" id="48144"/>
    <lineage>
        <taxon>Eukaryota</taxon>
        <taxon>Metazoa</taxon>
        <taxon>Ecdysozoa</taxon>
        <taxon>Arthropoda</taxon>
        <taxon>Crustacea</taxon>
        <taxon>Multicrustacea</taxon>
        <taxon>Malacostraca</taxon>
        <taxon>Eumalacostraca</taxon>
        <taxon>Eucarida</taxon>
        <taxon>Euphausiacea</taxon>
        <taxon>Euphausiidae</taxon>
        <taxon>Meganyctiphanes</taxon>
    </lineage>
</organism>
<dbReference type="InterPro" id="IPR013083">
    <property type="entry name" value="Znf_RING/FYVE/PHD"/>
</dbReference>
<dbReference type="SUPFAM" id="SSF57845">
    <property type="entry name" value="B-box zinc-binding domain"/>
    <property type="match status" value="1"/>
</dbReference>
<feature type="domain" description="RING-type" evidence="5">
    <location>
        <begin position="26"/>
        <end position="69"/>
    </location>
</feature>
<evidence type="ECO:0000256" key="4">
    <source>
        <dbReference type="SAM" id="Coils"/>
    </source>
</evidence>
<evidence type="ECO:0000256" key="1">
    <source>
        <dbReference type="ARBA" id="ARBA00022771"/>
    </source>
</evidence>
<dbReference type="PANTHER" id="PTHR47156:SF10">
    <property type="entry name" value="E3 UBIQUITIN-PROTEIN LIGASE TRIM-21-RELATED"/>
    <property type="match status" value="1"/>
</dbReference>
<accession>A0AAV2QYX0</accession>
<dbReference type="InterPro" id="IPR052667">
    <property type="entry name" value="E3_ubiquitin-ligase_RING"/>
</dbReference>
<keyword evidence="4" id="KW-0175">Coiled coil</keyword>
<keyword evidence="7" id="KW-1185">Reference proteome</keyword>
<evidence type="ECO:0000259" key="5">
    <source>
        <dbReference type="PROSITE" id="PS50089"/>
    </source>
</evidence>
<dbReference type="Gene3D" id="3.30.40.10">
    <property type="entry name" value="Zinc/RING finger domain, C3HC4 (zinc finger)"/>
    <property type="match status" value="1"/>
</dbReference>
<dbReference type="AlphaFoldDB" id="A0AAV2QYX0"/>
<dbReference type="InterPro" id="IPR001841">
    <property type="entry name" value="Znf_RING"/>
</dbReference>
<dbReference type="Proteomes" id="UP001497623">
    <property type="component" value="Unassembled WGS sequence"/>
</dbReference>
<comment type="caution">
    <text evidence="6">The sequence shown here is derived from an EMBL/GenBank/DDBJ whole genome shotgun (WGS) entry which is preliminary data.</text>
</comment>
<sequence length="355" mass="41049">MNGYFLKLMEQHGSWQGSGENASRECPTCCNEYNDGDHRVRVLSCGHSQCTSCVRAQYSLGKITCAACRRIHAYINWTSIPINYIAEKMKEVIDNLKEENILVPKLHKGMCAEHSAYKLFWCNTHNEWICPHCFITSHPKGDCCVIPIGEKLTKFKELMISNLYQEIKHFDNTEREVTLSMVKVSKQAEIKTGQVKKAKEEIENLKKSISRKEKEISVLNAKQKNLNVIANQCNKKKCELEGVMTRLHGVSSFKELDLEDKKITSIISDRYETWRKEVKEKKELSLFGNITTLVPLKPLVYITLIHRQLRINLGRLHIRLNGLPSFMIFLNGCPHGGWKYQPFDHFSQFDQLNQR</sequence>
<evidence type="ECO:0000256" key="2">
    <source>
        <dbReference type="ARBA" id="ARBA00022833"/>
    </source>
</evidence>